<dbReference type="SUPFAM" id="SSF53335">
    <property type="entry name" value="S-adenosyl-L-methionine-dependent methyltransferases"/>
    <property type="match status" value="1"/>
</dbReference>
<dbReference type="Proteomes" id="UP001500459">
    <property type="component" value="Unassembled WGS sequence"/>
</dbReference>
<dbReference type="EMBL" id="BAABCW010000010">
    <property type="protein sequence ID" value="GAA3510991.1"/>
    <property type="molecule type" value="Genomic_DNA"/>
</dbReference>
<dbReference type="InterPro" id="IPR041698">
    <property type="entry name" value="Methyltransf_25"/>
</dbReference>
<dbReference type="RefSeq" id="WP_344928026.1">
    <property type="nucleotide sequence ID" value="NZ_BAABCW010000010.1"/>
</dbReference>
<sequence length="236" mass="27545">MFLNLTNRSEEKELMDDPMVDQKALDVALSDVSRVNKLLGGNGITINAVFKQIARAMIVKEWTIVDLGSGDGEMLRQIADQARKLKIKVKLIGLDINDKCVLRSKQLSVLYPEISYYNKSFISLTKEELYCDIMICTLTFHHMKNEEIKNVIYKSKELVSTSLIINDLHRNSIAYFLFKIFSFFFIKGHIAKHDGLVSIKRGFKRIELMNLAKELNLHSYQLDWKWAFRYRWIIQM</sequence>
<proteinExistence type="predicted"/>
<dbReference type="GO" id="GO:0008168">
    <property type="term" value="F:methyltransferase activity"/>
    <property type="evidence" value="ECO:0007669"/>
    <property type="project" value="UniProtKB-KW"/>
</dbReference>
<protein>
    <submittedName>
        <fullName evidence="2">Class I SAM-dependent methyltransferase</fullName>
    </submittedName>
</protein>
<keyword evidence="2" id="KW-0489">Methyltransferase</keyword>
<keyword evidence="2" id="KW-0808">Transferase</keyword>
<comment type="caution">
    <text evidence="2">The sequence shown here is derived from an EMBL/GenBank/DDBJ whole genome shotgun (WGS) entry which is preliminary data.</text>
</comment>
<dbReference type="Pfam" id="PF13649">
    <property type="entry name" value="Methyltransf_25"/>
    <property type="match status" value="1"/>
</dbReference>
<organism evidence="2 3">
    <name type="scientific">Aquimarina addita</name>
    <dbReference type="NCBI Taxonomy" id="870485"/>
    <lineage>
        <taxon>Bacteria</taxon>
        <taxon>Pseudomonadati</taxon>
        <taxon>Bacteroidota</taxon>
        <taxon>Flavobacteriia</taxon>
        <taxon>Flavobacteriales</taxon>
        <taxon>Flavobacteriaceae</taxon>
        <taxon>Aquimarina</taxon>
    </lineage>
</organism>
<dbReference type="GO" id="GO:0032259">
    <property type="term" value="P:methylation"/>
    <property type="evidence" value="ECO:0007669"/>
    <property type="project" value="UniProtKB-KW"/>
</dbReference>
<dbReference type="InterPro" id="IPR029063">
    <property type="entry name" value="SAM-dependent_MTases_sf"/>
</dbReference>
<feature type="domain" description="Methyltransferase" evidence="1">
    <location>
        <begin position="64"/>
        <end position="155"/>
    </location>
</feature>
<keyword evidence="3" id="KW-1185">Reference proteome</keyword>
<name>A0ABP6UL60_9FLAO</name>
<gene>
    <name evidence="2" type="ORF">GCM10022393_25860</name>
</gene>
<dbReference type="Gene3D" id="3.40.50.150">
    <property type="entry name" value="Vaccinia Virus protein VP39"/>
    <property type="match status" value="1"/>
</dbReference>
<reference evidence="3" key="1">
    <citation type="journal article" date="2019" name="Int. J. Syst. Evol. Microbiol.">
        <title>The Global Catalogue of Microorganisms (GCM) 10K type strain sequencing project: providing services to taxonomists for standard genome sequencing and annotation.</title>
        <authorList>
            <consortium name="The Broad Institute Genomics Platform"/>
            <consortium name="The Broad Institute Genome Sequencing Center for Infectious Disease"/>
            <person name="Wu L."/>
            <person name="Ma J."/>
        </authorList>
    </citation>
    <scope>NUCLEOTIDE SEQUENCE [LARGE SCALE GENOMIC DNA]</scope>
    <source>
        <strain evidence="3">JCM 17106</strain>
    </source>
</reference>
<evidence type="ECO:0000313" key="3">
    <source>
        <dbReference type="Proteomes" id="UP001500459"/>
    </source>
</evidence>
<evidence type="ECO:0000313" key="2">
    <source>
        <dbReference type="EMBL" id="GAA3510991.1"/>
    </source>
</evidence>
<accession>A0ABP6UL60</accession>
<evidence type="ECO:0000259" key="1">
    <source>
        <dbReference type="Pfam" id="PF13649"/>
    </source>
</evidence>